<dbReference type="GO" id="GO:0007189">
    <property type="term" value="P:adenylate cyclase-activating G protein-coupled receptor signaling pathway"/>
    <property type="evidence" value="ECO:0007669"/>
    <property type="project" value="TreeGrafter"/>
</dbReference>
<proteinExistence type="predicted"/>
<feature type="transmembrane region" description="Helical" evidence="7">
    <location>
        <begin position="394"/>
        <end position="421"/>
    </location>
</feature>
<keyword evidence="8" id="KW-0732">Signal</keyword>
<dbReference type="PROSITE" id="PS50261">
    <property type="entry name" value="G_PROTEIN_RECEP_F2_4"/>
    <property type="match status" value="1"/>
</dbReference>
<feature type="signal peptide" evidence="8">
    <location>
        <begin position="1"/>
        <end position="19"/>
    </location>
</feature>
<dbReference type="Gene3D" id="1.20.1070.10">
    <property type="entry name" value="Rhodopsin 7-helix transmembrane proteins"/>
    <property type="match status" value="1"/>
</dbReference>
<evidence type="ECO:0000259" key="10">
    <source>
        <dbReference type="PROSITE" id="PS50261"/>
    </source>
</evidence>
<dbReference type="CTD" id="222487"/>
<dbReference type="PANTHER" id="PTHR12011:SF285">
    <property type="entry name" value="ADHESION G PROTEIN-COUPLED RECEPTOR G3"/>
    <property type="match status" value="1"/>
</dbReference>
<evidence type="ECO:0000256" key="7">
    <source>
        <dbReference type="SAM" id="Phobius"/>
    </source>
</evidence>
<feature type="transmembrane region" description="Helical" evidence="7">
    <location>
        <begin position="339"/>
        <end position="363"/>
    </location>
</feature>
<evidence type="ECO:0000313" key="12">
    <source>
        <dbReference type="Proteomes" id="UP000261640"/>
    </source>
</evidence>
<keyword evidence="5" id="KW-1015">Disulfide bond</keyword>
<feature type="transmembrane region" description="Helical" evidence="7">
    <location>
        <begin position="266"/>
        <end position="289"/>
    </location>
</feature>
<evidence type="ECO:0000256" key="4">
    <source>
        <dbReference type="ARBA" id="ARBA00023136"/>
    </source>
</evidence>
<evidence type="ECO:0000256" key="3">
    <source>
        <dbReference type="ARBA" id="ARBA00022989"/>
    </source>
</evidence>
<feature type="domain" description="GAIN-B" evidence="9">
    <location>
        <begin position="77"/>
        <end position="221"/>
    </location>
</feature>
<dbReference type="AlphaFoldDB" id="A0A3Q3LTP4"/>
<organism evidence="11 12">
    <name type="scientific">Mastacembelus armatus</name>
    <name type="common">zig-zag eel</name>
    <dbReference type="NCBI Taxonomy" id="205130"/>
    <lineage>
        <taxon>Eukaryota</taxon>
        <taxon>Metazoa</taxon>
        <taxon>Chordata</taxon>
        <taxon>Craniata</taxon>
        <taxon>Vertebrata</taxon>
        <taxon>Euteleostomi</taxon>
        <taxon>Actinopterygii</taxon>
        <taxon>Neopterygii</taxon>
        <taxon>Teleostei</taxon>
        <taxon>Neoteleostei</taxon>
        <taxon>Acanthomorphata</taxon>
        <taxon>Anabantaria</taxon>
        <taxon>Synbranchiformes</taxon>
        <taxon>Mastacembelidae</taxon>
        <taxon>Mastacembelus</taxon>
    </lineage>
</organism>
<dbReference type="InParanoid" id="A0A3Q3LTP4"/>
<dbReference type="OrthoDB" id="6134459at2759"/>
<dbReference type="GeneTree" id="ENSGT00940000166567"/>
<keyword evidence="3 7" id="KW-1133">Transmembrane helix</keyword>
<sequence length="524" mass="58799">MWISIPILFYVTLAVSVTGARFCRNVLQDCMNGEEPWTSCYERRIVSCTLGRNIPKDFIHHRVNMHKEAEENVTPHHKVYIPSSALQKSSTAEFKDEVVLVATVINSTYFKLTPPQRKGRKLSTFNQPAHRNGIVLGGLVLAVKAGNHSVTNLSQPVKLTFKYNTQVENGTCVFWKESTLVNGTGYWSTDGCDTSDIGTEFICSCNHLSFFAVLVNPVLSLDERNSAILTYLTYTGSGLSVIFTVISLIIYSCLHQRRSQKVISVHIQLTAALLCLHLSFLLSCFWVQLLNNDEGWVCKVLGLLLHWALLATFSWAVLEGFHVYLLLIRVFNIYVQRYLLKLSLVGWGLPTLIAVVCGISGVYGKYTLEIKDANNRNSTAQMCWMNNQVPQRPLVSFITTVALPCVVMILYNSCMLGLVVFKLQSIRKNSIETGSSWKMKREKDLWKDSVTVLGLSCVLGLSWVLATFTYISVPGIYIFTIINSLQGVFMFLWSLALTCKSRSDTNSSGKDDSCQKMMTTSFNN</sequence>
<reference evidence="11" key="1">
    <citation type="submission" date="2025-08" db="UniProtKB">
        <authorList>
            <consortium name="Ensembl"/>
        </authorList>
    </citation>
    <scope>IDENTIFICATION</scope>
</reference>
<evidence type="ECO:0000256" key="6">
    <source>
        <dbReference type="SAM" id="MobiDB-lite"/>
    </source>
</evidence>
<dbReference type="PROSITE" id="PS50221">
    <property type="entry name" value="GAIN_B"/>
    <property type="match status" value="1"/>
</dbReference>
<keyword evidence="4 7" id="KW-0472">Membrane</keyword>
<dbReference type="InterPro" id="IPR017981">
    <property type="entry name" value="GPCR_2-like_7TM"/>
</dbReference>
<feature type="region of interest" description="Disordered" evidence="6">
    <location>
        <begin position="502"/>
        <end position="524"/>
    </location>
</feature>
<dbReference type="InterPro" id="IPR000832">
    <property type="entry name" value="GPCR_2_secretin-like"/>
</dbReference>
<dbReference type="InterPro" id="IPR046338">
    <property type="entry name" value="GAIN_dom_sf"/>
</dbReference>
<feature type="domain" description="G-protein coupled receptors family 2 profile 2" evidence="10">
    <location>
        <begin position="229"/>
        <end position="498"/>
    </location>
</feature>
<feature type="transmembrane region" description="Helical" evidence="7">
    <location>
        <begin position="304"/>
        <end position="327"/>
    </location>
</feature>
<evidence type="ECO:0000313" key="11">
    <source>
        <dbReference type="Ensembl" id="ENSMAMP00000013546.1"/>
    </source>
</evidence>
<dbReference type="PANTHER" id="PTHR12011">
    <property type="entry name" value="ADHESION G-PROTEIN COUPLED RECEPTOR"/>
    <property type="match status" value="1"/>
</dbReference>
<dbReference type="GO" id="GO:0004930">
    <property type="term" value="F:G protein-coupled receptor activity"/>
    <property type="evidence" value="ECO:0007669"/>
    <property type="project" value="InterPro"/>
</dbReference>
<keyword evidence="2 7" id="KW-0812">Transmembrane</keyword>
<dbReference type="Pfam" id="PF00002">
    <property type="entry name" value="7tm_2"/>
    <property type="match status" value="1"/>
</dbReference>
<comment type="subcellular location">
    <subcellularLocation>
        <location evidence="1">Membrane</location>
        <topology evidence="1">Multi-pass membrane protein</topology>
    </subcellularLocation>
</comment>
<feature type="chain" id="PRO_5018753598" evidence="8">
    <location>
        <begin position="20"/>
        <end position="524"/>
    </location>
</feature>
<dbReference type="Gene3D" id="2.60.220.50">
    <property type="match status" value="1"/>
</dbReference>
<dbReference type="RefSeq" id="XP_033181597.1">
    <property type="nucleotide sequence ID" value="XM_033325706.1"/>
</dbReference>
<dbReference type="STRING" id="205130.ENSMAMP00000013546"/>
<dbReference type="PRINTS" id="PR00249">
    <property type="entry name" value="GPCRSECRETIN"/>
</dbReference>
<feature type="transmembrane region" description="Helical" evidence="7">
    <location>
        <begin position="231"/>
        <end position="254"/>
    </location>
</feature>
<dbReference type="SMART" id="SM00303">
    <property type="entry name" value="GPS"/>
    <property type="match status" value="1"/>
</dbReference>
<accession>A0A3Q3LTP4</accession>
<dbReference type="GO" id="GO:0007166">
    <property type="term" value="P:cell surface receptor signaling pathway"/>
    <property type="evidence" value="ECO:0007669"/>
    <property type="project" value="InterPro"/>
</dbReference>
<evidence type="ECO:0000256" key="2">
    <source>
        <dbReference type="ARBA" id="ARBA00022692"/>
    </source>
</evidence>
<dbReference type="Ensembl" id="ENSMAMT00000013919.2">
    <property type="protein sequence ID" value="ENSMAMP00000013546.1"/>
    <property type="gene ID" value="ENSMAMG00000009195.2"/>
</dbReference>
<dbReference type="GO" id="GO:0005886">
    <property type="term" value="C:plasma membrane"/>
    <property type="evidence" value="ECO:0007669"/>
    <property type="project" value="TreeGrafter"/>
</dbReference>
<dbReference type="InterPro" id="IPR000203">
    <property type="entry name" value="GPS"/>
</dbReference>
<keyword evidence="12" id="KW-1185">Reference proteome</keyword>
<dbReference type="InterPro" id="IPR057244">
    <property type="entry name" value="GAIN_B"/>
</dbReference>
<evidence type="ECO:0000256" key="5">
    <source>
        <dbReference type="ARBA" id="ARBA00023157"/>
    </source>
</evidence>
<dbReference type="Proteomes" id="UP000261640">
    <property type="component" value="Unplaced"/>
</dbReference>
<feature type="transmembrane region" description="Helical" evidence="7">
    <location>
        <begin position="450"/>
        <end position="471"/>
    </location>
</feature>
<name>A0A3Q3LTP4_9TELE</name>
<protein>
    <submittedName>
        <fullName evidence="11">Adhesion G protein-coupled receptor G3-like</fullName>
    </submittedName>
</protein>
<feature type="transmembrane region" description="Helical" evidence="7">
    <location>
        <begin position="477"/>
        <end position="497"/>
    </location>
</feature>
<evidence type="ECO:0000256" key="1">
    <source>
        <dbReference type="ARBA" id="ARBA00004141"/>
    </source>
</evidence>
<evidence type="ECO:0000259" key="9">
    <source>
        <dbReference type="PROSITE" id="PS50221"/>
    </source>
</evidence>
<dbReference type="Pfam" id="PF01825">
    <property type="entry name" value="GPS"/>
    <property type="match status" value="1"/>
</dbReference>
<evidence type="ECO:0000256" key="8">
    <source>
        <dbReference type="SAM" id="SignalP"/>
    </source>
</evidence>
<dbReference type="GeneID" id="117152758"/>
<reference evidence="11" key="2">
    <citation type="submission" date="2025-09" db="UniProtKB">
        <authorList>
            <consortium name="Ensembl"/>
        </authorList>
    </citation>
    <scope>IDENTIFICATION</scope>
</reference>